<evidence type="ECO:0008006" key="3">
    <source>
        <dbReference type="Google" id="ProtNLM"/>
    </source>
</evidence>
<dbReference type="EMBL" id="UAVS01000011">
    <property type="protein sequence ID" value="SQA95300.1"/>
    <property type="molecule type" value="Genomic_DNA"/>
</dbReference>
<proteinExistence type="predicted"/>
<sequence length="163" mass="18229">MVSNPETIFPMKPLYFFFCMLLVMSCSKSSDDNNALAFTSLLNSYTGSTASVTHQQEIIHSETELQEIAKKWGIEHKIAKLPKINFNTEQLVLIWGDIKGSTPSQIEVISAIEYDDYIEIITESKVTGDASALSRPFCIIKTTKTHKKMVIKSNISTSGIIDF</sequence>
<accession>A0A2X2V0K4</accession>
<evidence type="ECO:0000313" key="1">
    <source>
        <dbReference type="EMBL" id="SQA95300.1"/>
    </source>
</evidence>
<reference evidence="1 2" key="1">
    <citation type="submission" date="2018-06" db="EMBL/GenBank/DDBJ databases">
        <authorList>
            <consortium name="Pathogen Informatics"/>
            <person name="Doyle S."/>
        </authorList>
    </citation>
    <scope>NUCLEOTIDE SEQUENCE [LARGE SCALE GENOMIC DNA]</scope>
    <source>
        <strain evidence="1 2">NCTC11545</strain>
    </source>
</reference>
<gene>
    <name evidence="1" type="ORF">NCTC11545_02523</name>
</gene>
<evidence type="ECO:0000313" key="2">
    <source>
        <dbReference type="Proteomes" id="UP000250169"/>
    </source>
</evidence>
<organism evidence="1 2">
    <name type="scientific">Capnocytophaga ochracea</name>
    <dbReference type="NCBI Taxonomy" id="1018"/>
    <lineage>
        <taxon>Bacteria</taxon>
        <taxon>Pseudomonadati</taxon>
        <taxon>Bacteroidota</taxon>
        <taxon>Flavobacteriia</taxon>
        <taxon>Flavobacteriales</taxon>
        <taxon>Flavobacteriaceae</taxon>
        <taxon>Capnocytophaga</taxon>
    </lineage>
</organism>
<dbReference type="Proteomes" id="UP000250169">
    <property type="component" value="Unassembled WGS sequence"/>
</dbReference>
<protein>
    <recommendedName>
        <fullName evidence="3">PrcB C-terminal domain-containing protein</fullName>
    </recommendedName>
</protein>
<dbReference type="AlphaFoldDB" id="A0A2X2V0K4"/>
<name>A0A2X2V0K4_CAPOC</name>